<dbReference type="AlphaFoldDB" id="A0A540WFZ7"/>
<feature type="chain" id="PRO_5022223016" evidence="1">
    <location>
        <begin position="32"/>
        <end position="201"/>
    </location>
</feature>
<gene>
    <name evidence="2" type="ORF">E6W39_01040</name>
</gene>
<dbReference type="InterPro" id="IPR011050">
    <property type="entry name" value="Pectin_lyase_fold/virulence"/>
</dbReference>
<name>A0A540WFZ7_9ACTN</name>
<keyword evidence="1" id="KW-0732">Signal</keyword>
<comment type="caution">
    <text evidence="2">The sequence shown here is derived from an EMBL/GenBank/DDBJ whole genome shotgun (WGS) entry which is preliminary data.</text>
</comment>
<evidence type="ECO:0000256" key="1">
    <source>
        <dbReference type="SAM" id="SignalP"/>
    </source>
</evidence>
<dbReference type="SUPFAM" id="SSF51126">
    <property type="entry name" value="Pectin lyase-like"/>
    <property type="match status" value="1"/>
</dbReference>
<accession>A0A540WFZ7</accession>
<dbReference type="RefSeq" id="WP_141631814.1">
    <property type="nucleotide sequence ID" value="NZ_VIGB01000002.1"/>
</dbReference>
<keyword evidence="3" id="KW-1185">Reference proteome</keyword>
<dbReference type="OrthoDB" id="3523774at2"/>
<proteinExistence type="predicted"/>
<feature type="signal peptide" evidence="1">
    <location>
        <begin position="1"/>
        <end position="31"/>
    </location>
</feature>
<organism evidence="2 3">
    <name type="scientific">Kitasatospora acidiphila</name>
    <dbReference type="NCBI Taxonomy" id="2567942"/>
    <lineage>
        <taxon>Bacteria</taxon>
        <taxon>Bacillati</taxon>
        <taxon>Actinomycetota</taxon>
        <taxon>Actinomycetes</taxon>
        <taxon>Kitasatosporales</taxon>
        <taxon>Streptomycetaceae</taxon>
        <taxon>Kitasatospora</taxon>
    </lineage>
</organism>
<evidence type="ECO:0000313" key="3">
    <source>
        <dbReference type="Proteomes" id="UP000319103"/>
    </source>
</evidence>
<dbReference type="Proteomes" id="UP000319103">
    <property type="component" value="Unassembled WGS sequence"/>
</dbReference>
<protein>
    <submittedName>
        <fullName evidence="2">Uncharacterized protein</fullName>
    </submittedName>
</protein>
<sequence>MRLNQLAVRVLGTAAGSALLVTGLAATPAAAQSFVPCDPTALANAITTANVTGGRLVLAPACVYSLSTALPHIQNTIAIQGDGATITRALAAPSFRILTVDNTGNLSLHRAIVSNGHVSGDFGGGIRNDGTLTVTRSVIRDSQADYGGGIGGNTGSTTRISHSYISGNTALLEGGALANEGTMTVSESFITGNDAANQGVG</sequence>
<evidence type="ECO:0000313" key="2">
    <source>
        <dbReference type="EMBL" id="TQF07949.1"/>
    </source>
</evidence>
<reference evidence="2 3" key="1">
    <citation type="submission" date="2019-06" db="EMBL/GenBank/DDBJ databases">
        <title>Description of Kitasatospora acidophila sp. nov. isolated from pine grove soil, and reclassification of Streptomyces novaecaesareae to Kitasatospora novaeceasareae comb. nov.</title>
        <authorList>
            <person name="Kim M.J."/>
        </authorList>
    </citation>
    <scope>NUCLEOTIDE SEQUENCE [LARGE SCALE GENOMIC DNA]</scope>
    <source>
        <strain evidence="2 3">MMS16-CNU292</strain>
    </source>
</reference>
<dbReference type="EMBL" id="VIGB01000002">
    <property type="protein sequence ID" value="TQF07949.1"/>
    <property type="molecule type" value="Genomic_DNA"/>
</dbReference>